<organism evidence="1 2">
    <name type="scientific">Persea americana</name>
    <name type="common">Avocado</name>
    <dbReference type="NCBI Taxonomy" id="3435"/>
    <lineage>
        <taxon>Eukaryota</taxon>
        <taxon>Viridiplantae</taxon>
        <taxon>Streptophyta</taxon>
        <taxon>Embryophyta</taxon>
        <taxon>Tracheophyta</taxon>
        <taxon>Spermatophyta</taxon>
        <taxon>Magnoliopsida</taxon>
        <taxon>Magnoliidae</taxon>
        <taxon>Laurales</taxon>
        <taxon>Lauraceae</taxon>
        <taxon>Persea</taxon>
    </lineage>
</organism>
<keyword evidence="2" id="KW-1185">Reference proteome</keyword>
<gene>
    <name evidence="1" type="ORF">MRB53_029734</name>
</gene>
<name>A0ACC2KJM3_PERAE</name>
<evidence type="ECO:0000313" key="1">
    <source>
        <dbReference type="EMBL" id="KAJ8621205.1"/>
    </source>
</evidence>
<protein>
    <submittedName>
        <fullName evidence="1">Uncharacterized protein</fullName>
    </submittedName>
</protein>
<accession>A0ACC2KJM3</accession>
<dbReference type="Proteomes" id="UP001234297">
    <property type="component" value="Chromosome 9"/>
</dbReference>
<dbReference type="EMBL" id="CM056817">
    <property type="protein sequence ID" value="KAJ8621205.1"/>
    <property type="molecule type" value="Genomic_DNA"/>
</dbReference>
<comment type="caution">
    <text evidence="1">The sequence shown here is derived from an EMBL/GenBank/DDBJ whole genome shotgun (WGS) entry which is preliminary data.</text>
</comment>
<sequence>MAEKSTKECCLCGDIGFSSDLRLCPKCGFRLQHIYCSSSYPNTDMNTWLCEWCLHDHEKKREPNKRGKPLDFLLEIAQSLPDKEPANGSEEKKTRRRKEDERRSRSTSNPKKHKPNDRWRKPTCSNSSSSPRGGIGRRYKLLADVLC</sequence>
<evidence type="ECO:0000313" key="2">
    <source>
        <dbReference type="Proteomes" id="UP001234297"/>
    </source>
</evidence>
<reference evidence="1 2" key="1">
    <citation type="journal article" date="2022" name="Hortic Res">
        <title>A haplotype resolved chromosomal level avocado genome allows analysis of novel avocado genes.</title>
        <authorList>
            <person name="Nath O."/>
            <person name="Fletcher S.J."/>
            <person name="Hayward A."/>
            <person name="Shaw L.M."/>
            <person name="Masouleh A.K."/>
            <person name="Furtado A."/>
            <person name="Henry R.J."/>
            <person name="Mitter N."/>
        </authorList>
    </citation>
    <scope>NUCLEOTIDE SEQUENCE [LARGE SCALE GENOMIC DNA]</scope>
    <source>
        <strain evidence="2">cv. Hass</strain>
    </source>
</reference>
<proteinExistence type="predicted"/>